<name>A0A2R6Y225_9BACL</name>
<dbReference type="Proteomes" id="UP000244338">
    <property type="component" value="Unassembled WGS sequence"/>
</dbReference>
<dbReference type="AlphaFoldDB" id="A0A2R6Y225"/>
<dbReference type="InterPro" id="IPR036188">
    <property type="entry name" value="FAD/NAD-bd_sf"/>
</dbReference>
<sequence>MAQKIVIVGGGTAGTTVANRLARTLAKEIEAGQVEVHLYGDQSVHLYQPGYLFVALNMGDLDDFIRPQKTLVHPRVHWHEQSIKELDLKHHRLITEHEQVPYDLLVIATGSVPNFHYVPGMAEVTENFYTPDGAVRLRDRLNRFTEGRILIVQDMPHKCPAAPLEITLMLDDYFRKRDLRKNVEIKYTYPIGRIHALQSVADWALPHFIEREIQYETYFNMERVDPERKVVITMDGAEHPFDLLISIPIHQGAEVIRRSGIGDELGFIPTDRTTLKMIDQEDVYVIGDATNLPISKAGSTAHYQAEVLVKNITDRIQGRPETTLYGGKVACFLESSLGEASFITFDYHHPPHPAQESEMLHWFKGMYNELYWLTARGLM</sequence>
<dbReference type="PANTHER" id="PTHR43755:SF1">
    <property type="entry name" value="FAD-DEPENDENT PYRIDINE NUCLEOTIDE-DISULPHIDE OXIDOREDUCTASE"/>
    <property type="match status" value="1"/>
</dbReference>
<feature type="domain" description="FAD/NAD(P)-binding" evidence="1">
    <location>
        <begin position="4"/>
        <end position="152"/>
    </location>
</feature>
<evidence type="ECO:0000313" key="3">
    <source>
        <dbReference type="Proteomes" id="UP000244338"/>
    </source>
</evidence>
<dbReference type="PANTHER" id="PTHR43755">
    <property type="match status" value="1"/>
</dbReference>
<protein>
    <submittedName>
        <fullName evidence="2">Oxidoreductase (Flavoprotein)</fullName>
    </submittedName>
</protein>
<evidence type="ECO:0000259" key="1">
    <source>
        <dbReference type="Pfam" id="PF07992"/>
    </source>
</evidence>
<reference evidence="3" key="1">
    <citation type="journal article" date="2018" name="Sci. Rep.">
        <title>Lignite coal burning seam in the remote Altai Mountains harbors a hydrogen-driven thermophilic microbial community.</title>
        <authorList>
            <person name="Kadnikov V.V."/>
            <person name="Mardanov A.V."/>
            <person name="Ivasenko D.A."/>
            <person name="Antsiferov D.V."/>
            <person name="Beletsky A.V."/>
            <person name="Karnachuk O.V."/>
            <person name="Ravin N.V."/>
        </authorList>
    </citation>
    <scope>NUCLEOTIDE SEQUENCE [LARGE SCALE GENOMIC DNA]</scope>
</reference>
<gene>
    <name evidence="2" type="ORF">BSOLF_2704</name>
</gene>
<dbReference type="PRINTS" id="PR00368">
    <property type="entry name" value="FADPNR"/>
</dbReference>
<proteinExistence type="predicted"/>
<dbReference type="Gene3D" id="3.50.50.60">
    <property type="entry name" value="FAD/NAD(P)-binding domain"/>
    <property type="match status" value="2"/>
</dbReference>
<dbReference type="Pfam" id="PF07992">
    <property type="entry name" value="Pyr_redox_2"/>
    <property type="match status" value="1"/>
</dbReference>
<dbReference type="GO" id="GO:0016491">
    <property type="term" value="F:oxidoreductase activity"/>
    <property type="evidence" value="ECO:0007669"/>
    <property type="project" value="InterPro"/>
</dbReference>
<dbReference type="SUPFAM" id="SSF51905">
    <property type="entry name" value="FAD/NAD(P)-binding domain"/>
    <property type="match status" value="2"/>
</dbReference>
<dbReference type="InterPro" id="IPR052541">
    <property type="entry name" value="SQRD"/>
</dbReference>
<dbReference type="InterPro" id="IPR023753">
    <property type="entry name" value="FAD/NAD-binding_dom"/>
</dbReference>
<comment type="caution">
    <text evidence="2">The sequence shown here is derived from an EMBL/GenBank/DDBJ whole genome shotgun (WGS) entry which is preliminary data.</text>
</comment>
<organism evidence="2 3">
    <name type="scientific">Candidatus Carbonibacillus altaicus</name>
    <dbReference type="NCBI Taxonomy" id="2163959"/>
    <lineage>
        <taxon>Bacteria</taxon>
        <taxon>Bacillati</taxon>
        <taxon>Bacillota</taxon>
        <taxon>Bacilli</taxon>
        <taxon>Bacillales</taxon>
        <taxon>Candidatus Carbonibacillus</taxon>
    </lineage>
</organism>
<evidence type="ECO:0000313" key="2">
    <source>
        <dbReference type="EMBL" id="PTQ56736.1"/>
    </source>
</evidence>
<dbReference type="EMBL" id="PEBX01000020">
    <property type="protein sequence ID" value="PTQ56736.1"/>
    <property type="molecule type" value="Genomic_DNA"/>
</dbReference>
<accession>A0A2R6Y225</accession>